<feature type="compositionally biased region" description="Polar residues" evidence="1">
    <location>
        <begin position="40"/>
        <end position="49"/>
    </location>
</feature>
<dbReference type="AlphaFoldDB" id="A0A8X6XDA9"/>
<protein>
    <submittedName>
        <fullName evidence="2">Uncharacterized protein</fullName>
    </submittedName>
</protein>
<feature type="region of interest" description="Disordered" evidence="1">
    <location>
        <begin position="38"/>
        <end position="79"/>
    </location>
</feature>
<evidence type="ECO:0000256" key="1">
    <source>
        <dbReference type="SAM" id="MobiDB-lite"/>
    </source>
</evidence>
<gene>
    <name evidence="2" type="ORF">TNIN_473331</name>
</gene>
<accession>A0A8X6XDA9</accession>
<name>A0A8X6XDA9_9ARAC</name>
<comment type="caution">
    <text evidence="2">The sequence shown here is derived from an EMBL/GenBank/DDBJ whole genome shotgun (WGS) entry which is preliminary data.</text>
</comment>
<proteinExistence type="predicted"/>
<dbReference type="EMBL" id="BMAV01008120">
    <property type="protein sequence ID" value="GFY51485.1"/>
    <property type="molecule type" value="Genomic_DNA"/>
</dbReference>
<dbReference type="Proteomes" id="UP000886998">
    <property type="component" value="Unassembled WGS sequence"/>
</dbReference>
<evidence type="ECO:0000313" key="3">
    <source>
        <dbReference type="Proteomes" id="UP000886998"/>
    </source>
</evidence>
<sequence length="137" mass="15634">MLRSAFSETGSFVRGYKTQGGTKVRGIRNEEHVLREFEQPETSTRTVLASKSEPKGGFASVGNRDLRPHAQPVPEKQRHHHPFSIFHDGFLQRLAVPRLCRTTCYSPMNAVSVEGIFKVHNAHNWTYTNPHLLFSYQ</sequence>
<keyword evidence="3" id="KW-1185">Reference proteome</keyword>
<reference evidence="2" key="1">
    <citation type="submission" date="2020-08" db="EMBL/GenBank/DDBJ databases">
        <title>Multicomponent nature underlies the extraordinary mechanical properties of spider dragline silk.</title>
        <authorList>
            <person name="Kono N."/>
            <person name="Nakamura H."/>
            <person name="Mori M."/>
            <person name="Yoshida Y."/>
            <person name="Ohtoshi R."/>
            <person name="Malay A.D."/>
            <person name="Moran D.A.P."/>
            <person name="Tomita M."/>
            <person name="Numata K."/>
            <person name="Arakawa K."/>
        </authorList>
    </citation>
    <scope>NUCLEOTIDE SEQUENCE</scope>
</reference>
<evidence type="ECO:0000313" key="2">
    <source>
        <dbReference type="EMBL" id="GFY51485.1"/>
    </source>
</evidence>
<organism evidence="2 3">
    <name type="scientific">Trichonephila inaurata madagascariensis</name>
    <dbReference type="NCBI Taxonomy" id="2747483"/>
    <lineage>
        <taxon>Eukaryota</taxon>
        <taxon>Metazoa</taxon>
        <taxon>Ecdysozoa</taxon>
        <taxon>Arthropoda</taxon>
        <taxon>Chelicerata</taxon>
        <taxon>Arachnida</taxon>
        <taxon>Araneae</taxon>
        <taxon>Araneomorphae</taxon>
        <taxon>Entelegynae</taxon>
        <taxon>Araneoidea</taxon>
        <taxon>Nephilidae</taxon>
        <taxon>Trichonephila</taxon>
        <taxon>Trichonephila inaurata</taxon>
    </lineage>
</organism>